<dbReference type="NCBIfam" id="TIGR00614">
    <property type="entry name" value="recQ_fam"/>
    <property type="match status" value="1"/>
</dbReference>
<evidence type="ECO:0000256" key="3">
    <source>
        <dbReference type="ARBA" id="ARBA00022801"/>
    </source>
</evidence>
<sequence>MTPSAPPPAPSDELTAAAGDVLAALAGPDAVLRPDQLAAIDALATRRERVLLVQATGWGKSAVYWIATQLIRRAGGGPTLVVSPLLALMRNQVAAAERAGIRAATINSANLDDWHDVEARIRADEVDVLLISPERLNNPRFRADVLPDLAATVGLLVVDEAHCISDWGHDFRPDYRRIADVLAGLAPGVPVLAATATANRRVEADVAGQIGAETLTLRGSLDRPTLHLAVAEVPGSAAQLAWLHRWVAEHPGPGLVYCLSVSEAERVALHLQRQGLAAASYTGSTPAPERERIEADLDTGALACVVATSALGMGYDNPHLSYVVHLGSPSSPIAYYQQVGRAGRGRVDAHVVLVPTASERDIWAYFDATAMPRRRTVEEVLGVLERHGPCTVADLEAMVNLRRGRLEALLKVLDVEGAVERSGSAWSRTEVPWTYDEDRYARLAAARRAEQETMRAYQRTEGCRLRFLREQLDDPGAEDCGRCDNCAGRPVDTEVEQEAVAVAERDLRSAVVVLEPRKQWPRGLEGRRGNIRPEMRAEEGRALALGSDPGWSEVLGPLFAAPDAAPDDDLLRGVAAALKAWPWGRRPEWVTWIPSRTRPLLVAGLASRLAEVGRMELVDAVRRVRPDAPPQAEMDNSVTQAANVLDAFEIGRTDGGALPPGPGLVVDDALRSGWTMAVVAAGLREAGAGLVLPFVLWRRL</sequence>
<dbReference type="InterPro" id="IPR004589">
    <property type="entry name" value="DNA_helicase_ATP-dep_RecQ"/>
</dbReference>
<gene>
    <name evidence="12" type="ORF">GH723_07225</name>
</gene>
<evidence type="ECO:0000259" key="10">
    <source>
        <dbReference type="PROSITE" id="PS51192"/>
    </source>
</evidence>
<dbReference type="GO" id="GO:0043138">
    <property type="term" value="F:3'-5' DNA helicase activity"/>
    <property type="evidence" value="ECO:0007669"/>
    <property type="project" value="UniProtKB-EC"/>
</dbReference>
<evidence type="ECO:0000256" key="9">
    <source>
        <dbReference type="ARBA" id="ARBA00034808"/>
    </source>
</evidence>
<dbReference type="GO" id="GO:0003677">
    <property type="term" value="F:DNA binding"/>
    <property type="evidence" value="ECO:0007669"/>
    <property type="project" value="UniProtKB-KW"/>
</dbReference>
<dbReference type="PANTHER" id="PTHR13710:SF105">
    <property type="entry name" value="ATP-DEPENDENT DNA HELICASE Q1"/>
    <property type="match status" value="1"/>
</dbReference>
<feature type="domain" description="Helicase ATP-binding" evidence="10">
    <location>
        <begin position="41"/>
        <end position="216"/>
    </location>
</feature>
<evidence type="ECO:0000256" key="7">
    <source>
        <dbReference type="ARBA" id="ARBA00023235"/>
    </source>
</evidence>
<evidence type="ECO:0000313" key="13">
    <source>
        <dbReference type="Proteomes" id="UP000334019"/>
    </source>
</evidence>
<dbReference type="PROSITE" id="PS51192">
    <property type="entry name" value="HELICASE_ATP_BIND_1"/>
    <property type="match status" value="1"/>
</dbReference>
<dbReference type="SMART" id="SM00487">
    <property type="entry name" value="DEXDc"/>
    <property type="match status" value="1"/>
</dbReference>
<comment type="similarity">
    <text evidence="1">Belongs to the helicase family. RecQ subfamily.</text>
</comment>
<dbReference type="SUPFAM" id="SSF53271">
    <property type="entry name" value="PRTase-like"/>
    <property type="match status" value="1"/>
</dbReference>
<dbReference type="GO" id="GO:0006310">
    <property type="term" value="P:DNA recombination"/>
    <property type="evidence" value="ECO:0007669"/>
    <property type="project" value="InterPro"/>
</dbReference>
<reference evidence="12 13" key="1">
    <citation type="submission" date="2019-11" db="EMBL/GenBank/DDBJ databases">
        <authorList>
            <person name="He Y."/>
        </authorList>
    </citation>
    <scope>NUCLEOTIDE SEQUENCE [LARGE SCALE GENOMIC DNA]</scope>
    <source>
        <strain evidence="12 13">SCSIO 58843</strain>
    </source>
</reference>
<protein>
    <recommendedName>
        <fullName evidence="9">DNA 3'-5' helicase</fullName>
        <ecNumber evidence="9">5.6.2.4</ecNumber>
    </recommendedName>
</protein>
<keyword evidence="7" id="KW-0413">Isomerase</keyword>
<dbReference type="InterPro" id="IPR027417">
    <property type="entry name" value="P-loop_NTPase"/>
</dbReference>
<dbReference type="SMART" id="SM00490">
    <property type="entry name" value="HELICc"/>
    <property type="match status" value="1"/>
</dbReference>
<keyword evidence="2" id="KW-0547">Nucleotide-binding</keyword>
<dbReference type="GO" id="GO:0005524">
    <property type="term" value="F:ATP binding"/>
    <property type="evidence" value="ECO:0007669"/>
    <property type="project" value="UniProtKB-KW"/>
</dbReference>
<dbReference type="PROSITE" id="PS51194">
    <property type="entry name" value="HELICASE_CTER"/>
    <property type="match status" value="1"/>
</dbReference>
<proteinExistence type="inferred from homology"/>
<dbReference type="GO" id="GO:0006281">
    <property type="term" value="P:DNA repair"/>
    <property type="evidence" value="ECO:0007669"/>
    <property type="project" value="TreeGrafter"/>
</dbReference>
<dbReference type="Gene3D" id="1.10.10.10">
    <property type="entry name" value="Winged helix-like DNA-binding domain superfamily/Winged helix DNA-binding domain"/>
    <property type="match status" value="1"/>
</dbReference>
<evidence type="ECO:0000256" key="4">
    <source>
        <dbReference type="ARBA" id="ARBA00022806"/>
    </source>
</evidence>
<evidence type="ECO:0000256" key="8">
    <source>
        <dbReference type="ARBA" id="ARBA00034617"/>
    </source>
</evidence>
<dbReference type="SUPFAM" id="SSF52540">
    <property type="entry name" value="P-loop containing nucleoside triphosphate hydrolases"/>
    <property type="match status" value="1"/>
</dbReference>
<dbReference type="Pfam" id="PF00271">
    <property type="entry name" value="Helicase_C"/>
    <property type="match status" value="1"/>
</dbReference>
<dbReference type="Pfam" id="PF00270">
    <property type="entry name" value="DEAD"/>
    <property type="match status" value="1"/>
</dbReference>
<accession>A0A5Q2RDE7</accession>
<dbReference type="Proteomes" id="UP000334019">
    <property type="component" value="Chromosome"/>
</dbReference>
<dbReference type="GO" id="GO:0043590">
    <property type="term" value="C:bacterial nucleoid"/>
    <property type="evidence" value="ECO:0007669"/>
    <property type="project" value="TreeGrafter"/>
</dbReference>
<dbReference type="PANTHER" id="PTHR13710">
    <property type="entry name" value="DNA HELICASE RECQ FAMILY MEMBER"/>
    <property type="match status" value="1"/>
</dbReference>
<dbReference type="GO" id="GO:0016787">
    <property type="term" value="F:hydrolase activity"/>
    <property type="evidence" value="ECO:0007669"/>
    <property type="project" value="UniProtKB-KW"/>
</dbReference>
<dbReference type="KEGG" id="atq:GH723_07225"/>
<feature type="domain" description="Helicase C-terminal" evidence="11">
    <location>
        <begin position="239"/>
        <end position="396"/>
    </location>
</feature>
<evidence type="ECO:0000256" key="2">
    <source>
        <dbReference type="ARBA" id="ARBA00022741"/>
    </source>
</evidence>
<name>A0A5Q2RDE7_9ACTN</name>
<evidence type="ECO:0000259" key="11">
    <source>
        <dbReference type="PROSITE" id="PS51194"/>
    </source>
</evidence>
<keyword evidence="4 12" id="KW-0347">Helicase</keyword>
<dbReference type="InterPro" id="IPR029057">
    <property type="entry name" value="PRTase-like"/>
</dbReference>
<evidence type="ECO:0000256" key="1">
    <source>
        <dbReference type="ARBA" id="ARBA00005446"/>
    </source>
</evidence>
<dbReference type="AlphaFoldDB" id="A0A5Q2RDE7"/>
<keyword evidence="5" id="KW-0067">ATP-binding</keyword>
<keyword evidence="6" id="KW-0238">DNA-binding</keyword>
<dbReference type="RefSeq" id="WP_153759027.1">
    <property type="nucleotide sequence ID" value="NZ_CP045851.1"/>
</dbReference>
<evidence type="ECO:0000313" key="12">
    <source>
        <dbReference type="EMBL" id="QGG94919.1"/>
    </source>
</evidence>
<keyword evidence="3 12" id="KW-0378">Hydrolase</keyword>
<keyword evidence="13" id="KW-1185">Reference proteome</keyword>
<dbReference type="EC" id="5.6.2.4" evidence="9"/>
<dbReference type="SUPFAM" id="SSF46785">
    <property type="entry name" value="Winged helix' DNA-binding domain"/>
    <property type="match status" value="1"/>
</dbReference>
<evidence type="ECO:0000256" key="6">
    <source>
        <dbReference type="ARBA" id="ARBA00023125"/>
    </source>
</evidence>
<dbReference type="GO" id="GO:0030894">
    <property type="term" value="C:replisome"/>
    <property type="evidence" value="ECO:0007669"/>
    <property type="project" value="TreeGrafter"/>
</dbReference>
<dbReference type="InterPro" id="IPR036390">
    <property type="entry name" value="WH_DNA-bd_sf"/>
</dbReference>
<dbReference type="EMBL" id="CP045851">
    <property type="protein sequence ID" value="QGG94919.1"/>
    <property type="molecule type" value="Genomic_DNA"/>
</dbReference>
<dbReference type="InterPro" id="IPR011545">
    <property type="entry name" value="DEAD/DEAH_box_helicase_dom"/>
</dbReference>
<dbReference type="InterPro" id="IPR001650">
    <property type="entry name" value="Helicase_C-like"/>
</dbReference>
<dbReference type="InterPro" id="IPR014001">
    <property type="entry name" value="Helicase_ATP-bd"/>
</dbReference>
<dbReference type="GO" id="GO:0009378">
    <property type="term" value="F:four-way junction helicase activity"/>
    <property type="evidence" value="ECO:0007669"/>
    <property type="project" value="TreeGrafter"/>
</dbReference>
<dbReference type="GO" id="GO:0005737">
    <property type="term" value="C:cytoplasm"/>
    <property type="evidence" value="ECO:0007669"/>
    <property type="project" value="TreeGrafter"/>
</dbReference>
<dbReference type="Gene3D" id="3.40.50.300">
    <property type="entry name" value="P-loop containing nucleotide triphosphate hydrolases"/>
    <property type="match status" value="2"/>
</dbReference>
<organism evidence="12 13">
    <name type="scientific">Actinomarinicola tropica</name>
    <dbReference type="NCBI Taxonomy" id="2789776"/>
    <lineage>
        <taxon>Bacteria</taxon>
        <taxon>Bacillati</taxon>
        <taxon>Actinomycetota</taxon>
        <taxon>Acidimicrobiia</taxon>
        <taxon>Acidimicrobiales</taxon>
        <taxon>Iamiaceae</taxon>
        <taxon>Actinomarinicola</taxon>
    </lineage>
</organism>
<dbReference type="InterPro" id="IPR036388">
    <property type="entry name" value="WH-like_DNA-bd_sf"/>
</dbReference>
<evidence type="ECO:0000256" key="5">
    <source>
        <dbReference type="ARBA" id="ARBA00022840"/>
    </source>
</evidence>
<comment type="catalytic activity">
    <reaction evidence="8">
        <text>Couples ATP hydrolysis with the unwinding of duplex DNA by translocating in the 3'-5' direction.</text>
        <dbReference type="EC" id="5.6.2.4"/>
    </reaction>
</comment>